<evidence type="ECO:0000313" key="7">
    <source>
        <dbReference type="Proteomes" id="UP000308724"/>
    </source>
</evidence>
<dbReference type="AlphaFoldDB" id="A0A4T0C292"/>
<keyword evidence="5" id="KW-0732">Signal</keyword>
<evidence type="ECO:0000256" key="5">
    <source>
        <dbReference type="SAM" id="SignalP"/>
    </source>
</evidence>
<feature type="binding site" evidence="3">
    <location>
        <position position="203"/>
    </location>
    <ligand>
        <name>Mn(2+)</name>
        <dbReference type="ChEBI" id="CHEBI:29035"/>
        <label>1</label>
    </ligand>
</feature>
<dbReference type="EMBL" id="QZBZ01000056">
    <property type="protein sequence ID" value="TIA38854.1"/>
    <property type="molecule type" value="Genomic_DNA"/>
</dbReference>
<accession>A0A4T0C292</accession>
<dbReference type="GO" id="GO:0008783">
    <property type="term" value="F:agmatinase activity"/>
    <property type="evidence" value="ECO:0007669"/>
    <property type="project" value="TreeGrafter"/>
</dbReference>
<evidence type="ECO:0000256" key="4">
    <source>
        <dbReference type="PROSITE-ProRule" id="PRU00742"/>
    </source>
</evidence>
<evidence type="ECO:0000256" key="1">
    <source>
        <dbReference type="ARBA" id="ARBA00022723"/>
    </source>
</evidence>
<dbReference type="InterPro" id="IPR023696">
    <property type="entry name" value="Ureohydrolase_dom_sf"/>
</dbReference>
<dbReference type="Proteomes" id="UP000308724">
    <property type="component" value="Unassembled WGS sequence"/>
</dbReference>
<dbReference type="GO" id="GO:0046872">
    <property type="term" value="F:metal ion binding"/>
    <property type="evidence" value="ECO:0007669"/>
    <property type="project" value="UniProtKB-KW"/>
</dbReference>
<feature type="chain" id="PRO_5020688531" evidence="5">
    <location>
        <begin position="18"/>
        <end position="399"/>
    </location>
</feature>
<dbReference type="PIRSF" id="PIRSF036979">
    <property type="entry name" value="Arginase"/>
    <property type="match status" value="1"/>
</dbReference>
<dbReference type="SUPFAM" id="SSF52768">
    <property type="entry name" value="Arginase/deacetylase"/>
    <property type="match status" value="1"/>
</dbReference>
<comment type="cofactor">
    <cofactor evidence="3">
        <name>Mn(2+)</name>
        <dbReference type="ChEBI" id="CHEBI:29035"/>
    </cofactor>
    <text evidence="3">Binds 2 manganese ions per subunit.</text>
</comment>
<dbReference type="InterPro" id="IPR006035">
    <property type="entry name" value="Ureohydrolase"/>
</dbReference>
<evidence type="ECO:0000256" key="2">
    <source>
        <dbReference type="ARBA" id="ARBA00022801"/>
    </source>
</evidence>
<feature type="binding site" evidence="3">
    <location>
        <position position="205"/>
    </location>
    <ligand>
        <name>Mn(2+)</name>
        <dbReference type="ChEBI" id="CHEBI:29035"/>
        <label>1</label>
    </ligand>
</feature>
<dbReference type="FunFam" id="3.40.800.10:FF:000014">
    <property type="entry name" value="Arginase family protein"/>
    <property type="match status" value="1"/>
</dbReference>
<feature type="binding site" evidence="3">
    <location>
        <position position="179"/>
    </location>
    <ligand>
        <name>Mn(2+)</name>
        <dbReference type="ChEBI" id="CHEBI:29035"/>
        <label>1</label>
    </ligand>
</feature>
<comment type="similarity">
    <text evidence="4">Belongs to the arginase family.</text>
</comment>
<feature type="binding site" evidence="3">
    <location>
        <position position="207"/>
    </location>
    <ligand>
        <name>Mn(2+)</name>
        <dbReference type="ChEBI" id="CHEBI:29035"/>
        <label>1</label>
    </ligand>
</feature>
<proteinExistence type="inferred from homology"/>
<evidence type="ECO:0000256" key="3">
    <source>
        <dbReference type="PIRSR" id="PIRSR036979-1"/>
    </source>
</evidence>
<dbReference type="PANTHER" id="PTHR11358">
    <property type="entry name" value="ARGINASE/AGMATINASE"/>
    <property type="match status" value="1"/>
</dbReference>
<keyword evidence="2" id="KW-0378">Hydrolase</keyword>
<dbReference type="Gene3D" id="3.40.800.10">
    <property type="entry name" value="Ureohydrolase domain"/>
    <property type="match status" value="1"/>
</dbReference>
<keyword evidence="1 3" id="KW-0479">Metal-binding</keyword>
<comment type="caution">
    <text evidence="6">The sequence shown here is derived from an EMBL/GenBank/DDBJ whole genome shotgun (WGS) entry which is preliminary data.</text>
</comment>
<evidence type="ECO:0000313" key="6">
    <source>
        <dbReference type="EMBL" id="TIA38854.1"/>
    </source>
</evidence>
<protein>
    <submittedName>
        <fullName evidence="6">Arginase/deacetylase</fullName>
    </submittedName>
</protein>
<gene>
    <name evidence="6" type="ORF">D6C78_03701</name>
</gene>
<dbReference type="CDD" id="cd11592">
    <property type="entry name" value="Agmatinase_PAH"/>
    <property type="match status" value="1"/>
</dbReference>
<dbReference type="Pfam" id="PF00491">
    <property type="entry name" value="Arginase"/>
    <property type="match status" value="1"/>
</dbReference>
<keyword evidence="3" id="KW-0464">Manganese</keyword>
<dbReference type="PANTHER" id="PTHR11358:SF26">
    <property type="entry name" value="GUANIDINO ACID HYDROLASE, MITOCHONDRIAL"/>
    <property type="match status" value="1"/>
</dbReference>
<feature type="binding site" evidence="3">
    <location>
        <position position="307"/>
    </location>
    <ligand>
        <name>Mn(2+)</name>
        <dbReference type="ChEBI" id="CHEBI:29035"/>
        <label>1</label>
    </ligand>
</feature>
<dbReference type="PRINTS" id="PR00116">
    <property type="entry name" value="ARGINASE"/>
</dbReference>
<reference evidence="6 7" key="1">
    <citation type="submission" date="2018-10" db="EMBL/GenBank/DDBJ databases">
        <title>Fifty Aureobasidium pullulans genomes reveal a recombining polyextremotolerant generalist.</title>
        <authorList>
            <person name="Gostincar C."/>
            <person name="Turk M."/>
            <person name="Zajc J."/>
            <person name="Gunde-Cimerman N."/>
        </authorList>
    </citation>
    <scope>NUCLEOTIDE SEQUENCE [LARGE SCALE GENOMIC DNA]</scope>
    <source>
        <strain evidence="6 7">EXF-1645</strain>
    </source>
</reference>
<sequence>MLIYVVLNAFVLTIVQAQQAHDHAAIQRQERELADKWGPAWSFAGLTTFAHLPYTQCLNNLRQRYDIAIVGAPFDTATTYRSGARFGPRAIRQASMRQSAYRGFNARAALNPYRSWARVLDCGDIPVTPLDNQVALSQLSEAYVELGSRLSAFNAGRAKDEVDEEYARYPKLVTLGGDHSVALPALRALFEIYRRPIAVVHFDAHLDTWPGIKEEDDSYWFSDQSNYNHASVFWNAAREGLLADGSCIHAGLRTRLTGTSFQDYKNDVQQGFMQIEVDDIDRWGVEGIAERILTRVGTEVPVYLSIDVDVLDVAFAPGTGTPEAGGWSTRELIRILRGIDGLNVVGADVVEVAPAYDGVGEPTAIAAAQIVYEVVTSMVKRGLEVADNSKVKLVSKDEL</sequence>
<organism evidence="6 7">
    <name type="scientific">Aureobasidium pullulans</name>
    <name type="common">Black yeast</name>
    <name type="synonym">Pullularia pullulans</name>
    <dbReference type="NCBI Taxonomy" id="5580"/>
    <lineage>
        <taxon>Eukaryota</taxon>
        <taxon>Fungi</taxon>
        <taxon>Dikarya</taxon>
        <taxon>Ascomycota</taxon>
        <taxon>Pezizomycotina</taxon>
        <taxon>Dothideomycetes</taxon>
        <taxon>Dothideomycetidae</taxon>
        <taxon>Dothideales</taxon>
        <taxon>Saccotheciaceae</taxon>
        <taxon>Aureobasidium</taxon>
    </lineage>
</organism>
<dbReference type="PROSITE" id="PS51409">
    <property type="entry name" value="ARGINASE_2"/>
    <property type="match status" value="1"/>
</dbReference>
<feature type="binding site" evidence="3">
    <location>
        <position position="309"/>
    </location>
    <ligand>
        <name>Mn(2+)</name>
        <dbReference type="ChEBI" id="CHEBI:29035"/>
        <label>1</label>
    </ligand>
</feature>
<name>A0A4T0C292_AURPU</name>
<dbReference type="GO" id="GO:0033389">
    <property type="term" value="P:putrescine biosynthetic process from arginine, via agmatine"/>
    <property type="evidence" value="ECO:0007669"/>
    <property type="project" value="TreeGrafter"/>
</dbReference>
<feature type="signal peptide" evidence="5">
    <location>
        <begin position="1"/>
        <end position="17"/>
    </location>
</feature>